<feature type="domain" description="Methyltransferase" evidence="5">
    <location>
        <begin position="63"/>
        <end position="158"/>
    </location>
</feature>
<protein>
    <recommendedName>
        <fullName evidence="3">Carboxy-S-adenosyl-L-methionine synthase</fullName>
        <shortName evidence="3">Cx-SAM synthase</shortName>
        <ecNumber evidence="3">2.1.3.-</ecNumber>
    </recommendedName>
</protein>
<comment type="similarity">
    <text evidence="3">Belongs to the class I-like SAM-binding methyltransferase superfamily. Cx-SAM synthase family.</text>
</comment>
<name>A0A1H6F904_9GAMM</name>
<comment type="function">
    <text evidence="3">Catalyzes the conversion of S-adenosyl-L-methionine (SAM) to carboxy-S-adenosyl-L-methionine (Cx-SAM).</text>
</comment>
<dbReference type="PANTHER" id="PTHR43861:SF2">
    <property type="entry name" value="CARBOXY-S-ADENOSYL-L-METHIONINE SYNTHASE"/>
    <property type="match status" value="1"/>
</dbReference>
<feature type="binding site" evidence="3 4">
    <location>
        <begin position="119"/>
        <end position="120"/>
    </location>
    <ligand>
        <name>S-adenosyl-L-methionine</name>
        <dbReference type="ChEBI" id="CHEBI:59789"/>
    </ligand>
</feature>
<dbReference type="HAMAP" id="MF_01589">
    <property type="entry name" value="Cx_SAM_synthase"/>
    <property type="match status" value="1"/>
</dbReference>
<dbReference type="InterPro" id="IPR041698">
    <property type="entry name" value="Methyltransf_25"/>
</dbReference>
<dbReference type="AlphaFoldDB" id="A0A1H6F904"/>
<proteinExistence type="inferred from homology"/>
<evidence type="ECO:0000256" key="4">
    <source>
        <dbReference type="PIRSR" id="PIRSR006325-1"/>
    </source>
</evidence>
<evidence type="ECO:0000313" key="7">
    <source>
        <dbReference type="Proteomes" id="UP000236724"/>
    </source>
</evidence>
<dbReference type="PIRSF" id="PIRSF006325">
    <property type="entry name" value="MeTrfase_bac"/>
    <property type="match status" value="1"/>
</dbReference>
<feature type="binding site" evidence="3 4">
    <location>
        <begin position="92"/>
        <end position="93"/>
    </location>
    <ligand>
        <name>S-adenosyl-L-methionine</name>
        <dbReference type="ChEBI" id="CHEBI:59789"/>
    </ligand>
</feature>
<comment type="subunit">
    <text evidence="3">Homodimer.</text>
</comment>
<dbReference type="GO" id="GO:0032259">
    <property type="term" value="P:methylation"/>
    <property type="evidence" value="ECO:0007669"/>
    <property type="project" value="UniProtKB-KW"/>
</dbReference>
<dbReference type="EMBL" id="FMSV02000501">
    <property type="protein sequence ID" value="SEH06607.1"/>
    <property type="molecule type" value="Genomic_DNA"/>
</dbReference>
<dbReference type="SUPFAM" id="SSF53335">
    <property type="entry name" value="S-adenosyl-L-methionine-dependent methyltransferases"/>
    <property type="match status" value="1"/>
</dbReference>
<reference evidence="6 7" key="1">
    <citation type="submission" date="2016-10" db="EMBL/GenBank/DDBJ databases">
        <authorList>
            <person name="de Groot N.N."/>
        </authorList>
    </citation>
    <scope>NUCLEOTIDE SEQUENCE [LARGE SCALE GENOMIC DNA]</scope>
    <source>
        <strain evidence="6">MBHS1</strain>
    </source>
</reference>
<comment type="catalytic activity">
    <reaction evidence="3">
        <text>prephenate + S-adenosyl-L-methionine = carboxy-S-adenosyl-L-methionine + 3-phenylpyruvate + H2O</text>
        <dbReference type="Rhea" id="RHEA:51692"/>
        <dbReference type="ChEBI" id="CHEBI:15377"/>
        <dbReference type="ChEBI" id="CHEBI:18005"/>
        <dbReference type="ChEBI" id="CHEBI:29934"/>
        <dbReference type="ChEBI" id="CHEBI:59789"/>
        <dbReference type="ChEBI" id="CHEBI:134278"/>
    </reaction>
</comment>
<dbReference type="Pfam" id="PF13649">
    <property type="entry name" value="Methyltransf_25"/>
    <property type="match status" value="1"/>
</dbReference>
<gene>
    <name evidence="3 6" type="primary">cmoA</name>
    <name evidence="6" type="ORF">MBHS_02471</name>
</gene>
<feature type="binding site" evidence="3">
    <location>
        <position position="205"/>
    </location>
    <ligand>
        <name>S-adenosyl-L-methionine</name>
        <dbReference type="ChEBI" id="CHEBI:59789"/>
    </ligand>
</feature>
<feature type="binding site" evidence="3 4">
    <location>
        <position position="134"/>
    </location>
    <ligand>
        <name>S-adenosyl-L-methionine</name>
        <dbReference type="ChEBI" id="CHEBI:59789"/>
    </ligand>
</feature>
<dbReference type="InterPro" id="IPR029063">
    <property type="entry name" value="SAM-dependent_MTases_sf"/>
</dbReference>
<keyword evidence="7" id="KW-1185">Reference proteome</keyword>
<keyword evidence="2 3" id="KW-0949">S-adenosyl-L-methionine</keyword>
<keyword evidence="1 3" id="KW-0808">Transferase</keyword>
<dbReference type="GO" id="GO:1904047">
    <property type="term" value="F:S-adenosyl-L-methionine binding"/>
    <property type="evidence" value="ECO:0007669"/>
    <property type="project" value="UniProtKB-UniRule"/>
</dbReference>
<evidence type="ECO:0000313" key="6">
    <source>
        <dbReference type="EMBL" id="SEH06607.1"/>
    </source>
</evidence>
<accession>A0A1H6F904</accession>
<dbReference type="RefSeq" id="WP_103920364.1">
    <property type="nucleotide sequence ID" value="NZ_FMSV02000501.1"/>
</dbReference>
<sequence>MFEQSQDDKIYVNLHQPLQDFRFDAQVAAVFSDMIQRSVPGYLELIQLIGLIAQRYAQADSHVYDLGCSLGAASLSMAQHISHKSCTIIAVDNAPAMIEKCQTTLPQHSPVPLQLHCADILNFPIENASMVVLNFTLQFIKPELRLSLLQRIWQGMRSGAILVLSEKLHFSDNETESWQDVTLTALHHDFKRTKGYSDLEISQKRSAIEKVLLPDTLAIHQQRLFDAGFSEVAQWYQCLNFASILAKKS</sequence>
<evidence type="ECO:0000256" key="3">
    <source>
        <dbReference type="HAMAP-Rule" id="MF_01589"/>
    </source>
</evidence>
<evidence type="ECO:0000259" key="5">
    <source>
        <dbReference type="Pfam" id="PF13649"/>
    </source>
</evidence>
<keyword evidence="6" id="KW-0489">Methyltransferase</keyword>
<dbReference type="InterPro" id="IPR005271">
    <property type="entry name" value="CmoA"/>
</dbReference>
<dbReference type="OrthoDB" id="9779941at2"/>
<evidence type="ECO:0000256" key="2">
    <source>
        <dbReference type="ARBA" id="ARBA00022691"/>
    </source>
</evidence>
<dbReference type="NCBIfam" id="TIGR00740">
    <property type="entry name" value="carboxy-S-adenosyl-L-methionine synthase CmoA"/>
    <property type="match status" value="1"/>
</dbReference>
<organism evidence="6 7">
    <name type="scientific">Candidatus Venteria ishoeyi</name>
    <dbReference type="NCBI Taxonomy" id="1899563"/>
    <lineage>
        <taxon>Bacteria</taxon>
        <taxon>Pseudomonadati</taxon>
        <taxon>Pseudomonadota</taxon>
        <taxon>Gammaproteobacteria</taxon>
        <taxon>Thiotrichales</taxon>
        <taxon>Thiotrichaceae</taxon>
        <taxon>Venteria</taxon>
    </lineage>
</organism>
<dbReference type="Gene3D" id="3.40.50.150">
    <property type="entry name" value="Vaccinia Virus protein VP39"/>
    <property type="match status" value="1"/>
</dbReference>
<dbReference type="EC" id="2.1.3.-" evidence="3"/>
<dbReference type="GO" id="GO:0008168">
    <property type="term" value="F:methyltransferase activity"/>
    <property type="evidence" value="ECO:0007669"/>
    <property type="project" value="UniProtKB-KW"/>
</dbReference>
<dbReference type="Proteomes" id="UP000236724">
    <property type="component" value="Unassembled WGS sequence"/>
</dbReference>
<dbReference type="PANTHER" id="PTHR43861">
    <property type="entry name" value="TRANS-ACONITATE 2-METHYLTRANSFERASE-RELATED"/>
    <property type="match status" value="1"/>
</dbReference>
<evidence type="ECO:0000256" key="1">
    <source>
        <dbReference type="ARBA" id="ARBA00022679"/>
    </source>
</evidence>
<feature type="binding site" evidence="3 4">
    <location>
        <begin position="67"/>
        <end position="69"/>
    </location>
    <ligand>
        <name>S-adenosyl-L-methionine</name>
        <dbReference type="ChEBI" id="CHEBI:59789"/>
    </ligand>
</feature>
<dbReference type="GO" id="GO:0016743">
    <property type="term" value="F:carboxyl- or carbamoyltransferase activity"/>
    <property type="evidence" value="ECO:0007669"/>
    <property type="project" value="UniProtKB-UniRule"/>
</dbReference>
<feature type="binding site" evidence="3 4">
    <location>
        <position position="42"/>
    </location>
    <ligand>
        <name>S-adenosyl-L-methionine</name>
        <dbReference type="ChEBI" id="CHEBI:59789"/>
    </ligand>
</feature>
<dbReference type="GO" id="GO:0002098">
    <property type="term" value="P:tRNA wobble uridine modification"/>
    <property type="evidence" value="ECO:0007669"/>
    <property type="project" value="InterPro"/>
</dbReference>
<dbReference type="CDD" id="cd02440">
    <property type="entry name" value="AdoMet_MTases"/>
    <property type="match status" value="1"/>
</dbReference>